<name>A0A1D8AS55_9BACT</name>
<dbReference type="EMBL" id="CP016094">
    <property type="protein sequence ID" value="AOS43707.1"/>
    <property type="molecule type" value="Genomic_DNA"/>
</dbReference>
<organism evidence="1 2">
    <name type="scientific">Lacunisphaera limnophila</name>
    <dbReference type="NCBI Taxonomy" id="1838286"/>
    <lineage>
        <taxon>Bacteria</taxon>
        <taxon>Pseudomonadati</taxon>
        <taxon>Verrucomicrobiota</taxon>
        <taxon>Opitutia</taxon>
        <taxon>Opitutales</taxon>
        <taxon>Opitutaceae</taxon>
        <taxon>Lacunisphaera</taxon>
    </lineage>
</organism>
<dbReference type="KEGG" id="obg:Verru16b_00760"/>
<dbReference type="AlphaFoldDB" id="A0A1D8AS55"/>
<proteinExistence type="predicted"/>
<sequence length="52" mass="5924">MRSASFADSLSANLGRFVERGATVPKLLQDVNQPFVIRSRRFRDASKQKNEK</sequence>
<accession>A0A1D8AS55</accession>
<protein>
    <submittedName>
        <fullName evidence="1">Uncharacterized protein</fullName>
    </submittedName>
</protein>
<keyword evidence="2" id="KW-1185">Reference proteome</keyword>
<evidence type="ECO:0000313" key="1">
    <source>
        <dbReference type="EMBL" id="AOS43707.1"/>
    </source>
</evidence>
<reference evidence="1 2" key="1">
    <citation type="submission" date="2016-06" db="EMBL/GenBank/DDBJ databases">
        <title>Three novel species with peptidoglycan cell walls form the new genus Lacunisphaera gen. nov. in the family Opitutaceae of the verrucomicrobial subdivision 4.</title>
        <authorList>
            <person name="Rast P."/>
            <person name="Gloeckner I."/>
            <person name="Jogler M."/>
            <person name="Boedeker C."/>
            <person name="Jeske O."/>
            <person name="Wiegand S."/>
            <person name="Reinhardt R."/>
            <person name="Schumann P."/>
            <person name="Rohde M."/>
            <person name="Spring S."/>
            <person name="Gloeckner F.O."/>
            <person name="Jogler C."/>
        </authorList>
    </citation>
    <scope>NUCLEOTIDE SEQUENCE [LARGE SCALE GENOMIC DNA]</scope>
    <source>
        <strain evidence="1 2">IG16b</strain>
    </source>
</reference>
<gene>
    <name evidence="1" type="ORF">Verru16b_00760</name>
</gene>
<evidence type="ECO:0000313" key="2">
    <source>
        <dbReference type="Proteomes" id="UP000095228"/>
    </source>
</evidence>
<dbReference type="Proteomes" id="UP000095228">
    <property type="component" value="Chromosome"/>
</dbReference>